<accession>A0ABM8FYU9</accession>
<dbReference type="RefSeq" id="WP_350227617.1">
    <property type="nucleotide sequence ID" value="NZ_AP027729.1"/>
</dbReference>
<sequence>MGAADVVGIDETVIDIEFDAFVRPGHGRLTEIVAHPHGLAQCQELTRRTGLREVPAASNAAACRDVADHQVALGPPLCGELYGLETFERGVNDYRGARTRFLTIAPRAGRGAPSPGTRRPTWVAGGARCSRSRRWSRGRACSRASPPPSRSRA</sequence>
<reference evidence="4" key="1">
    <citation type="journal article" date="2019" name="Int. J. Syst. Evol. Microbiol.">
        <title>The Global Catalogue of Microorganisms (GCM) 10K type strain sequencing project: providing services to taxonomists for standard genome sequencing and annotation.</title>
        <authorList>
            <consortium name="The Broad Institute Genomics Platform"/>
            <consortium name="The Broad Institute Genome Sequencing Center for Infectious Disease"/>
            <person name="Wu L."/>
            <person name="Ma J."/>
        </authorList>
    </citation>
    <scope>NUCLEOTIDE SEQUENCE [LARGE SCALE GENOMIC DNA]</scope>
    <source>
        <strain evidence="4">NBRC 108565</strain>
    </source>
</reference>
<dbReference type="PROSITE" id="PS51171">
    <property type="entry name" value="PREPHENATE_DEHYDR_3"/>
    <property type="match status" value="1"/>
</dbReference>
<dbReference type="Proteomes" id="UP001321475">
    <property type="component" value="Chromosome"/>
</dbReference>
<name>A0ABM8FYU9_9CELL</name>
<evidence type="ECO:0000259" key="2">
    <source>
        <dbReference type="PROSITE" id="PS51171"/>
    </source>
</evidence>
<dbReference type="Pfam" id="PF00800">
    <property type="entry name" value="PDT"/>
    <property type="match status" value="1"/>
</dbReference>
<evidence type="ECO:0000256" key="1">
    <source>
        <dbReference type="SAM" id="MobiDB-lite"/>
    </source>
</evidence>
<evidence type="ECO:0000313" key="4">
    <source>
        <dbReference type="Proteomes" id="UP001321475"/>
    </source>
</evidence>
<dbReference type="EMBL" id="AP027729">
    <property type="protein sequence ID" value="BDZ40943.1"/>
    <property type="molecule type" value="Genomic_DNA"/>
</dbReference>
<feature type="region of interest" description="Disordered" evidence="1">
    <location>
        <begin position="107"/>
        <end position="153"/>
    </location>
</feature>
<dbReference type="SUPFAM" id="SSF53850">
    <property type="entry name" value="Periplasmic binding protein-like II"/>
    <property type="match status" value="1"/>
</dbReference>
<proteinExistence type="predicted"/>
<protein>
    <recommendedName>
        <fullName evidence="2">Prephenate dehydratase domain-containing protein</fullName>
    </recommendedName>
</protein>
<gene>
    <name evidence="3" type="ORF">GCM10025865_02420</name>
</gene>
<dbReference type="InterPro" id="IPR001086">
    <property type="entry name" value="Preph_deHydtase"/>
</dbReference>
<evidence type="ECO:0000313" key="3">
    <source>
        <dbReference type="EMBL" id="BDZ40943.1"/>
    </source>
</evidence>
<keyword evidence="4" id="KW-1185">Reference proteome</keyword>
<feature type="domain" description="Prephenate dehydratase" evidence="2">
    <location>
        <begin position="1"/>
        <end position="106"/>
    </location>
</feature>
<organism evidence="3 4">
    <name type="scientific">Paraoerskovia sediminicola</name>
    <dbReference type="NCBI Taxonomy" id="1138587"/>
    <lineage>
        <taxon>Bacteria</taxon>
        <taxon>Bacillati</taxon>
        <taxon>Actinomycetota</taxon>
        <taxon>Actinomycetes</taxon>
        <taxon>Micrococcales</taxon>
        <taxon>Cellulomonadaceae</taxon>
        <taxon>Paraoerskovia</taxon>
    </lineage>
</organism>
<dbReference type="Gene3D" id="3.40.190.10">
    <property type="entry name" value="Periplasmic binding protein-like II"/>
    <property type="match status" value="1"/>
</dbReference>